<dbReference type="InterPro" id="IPR046347">
    <property type="entry name" value="bZIP_sf"/>
</dbReference>
<evidence type="ECO:0000256" key="6">
    <source>
        <dbReference type="ARBA" id="ARBA00022989"/>
    </source>
</evidence>
<evidence type="ECO:0000313" key="19">
    <source>
        <dbReference type="Proteomes" id="UP000014760"/>
    </source>
</evidence>
<dbReference type="InterPro" id="IPR004827">
    <property type="entry name" value="bZIP"/>
</dbReference>
<feature type="compositionally biased region" description="Low complexity" evidence="15">
    <location>
        <begin position="124"/>
        <end position="140"/>
    </location>
</feature>
<dbReference type="Gene3D" id="1.20.5.170">
    <property type="match status" value="1"/>
</dbReference>
<name>R7TWN6_CAPTE</name>
<evidence type="ECO:0000256" key="1">
    <source>
        <dbReference type="ARBA" id="ARBA00004648"/>
    </source>
</evidence>
<dbReference type="SUPFAM" id="SSF57959">
    <property type="entry name" value="Leucine zipper domain"/>
    <property type="match status" value="1"/>
</dbReference>
<feature type="domain" description="BZIP" evidence="16">
    <location>
        <begin position="256"/>
        <end position="319"/>
    </location>
</feature>
<evidence type="ECO:0000256" key="8">
    <source>
        <dbReference type="ARBA" id="ARBA00023125"/>
    </source>
</evidence>
<dbReference type="SMART" id="SM00338">
    <property type="entry name" value="BRLZ"/>
    <property type="match status" value="1"/>
</dbReference>
<keyword evidence="12" id="KW-0325">Glycoprotein</keyword>
<keyword evidence="13" id="KW-0539">Nucleus</keyword>
<dbReference type="STRING" id="283909.R7TWN6"/>
<evidence type="ECO:0000256" key="14">
    <source>
        <dbReference type="SAM" id="Coils"/>
    </source>
</evidence>
<evidence type="ECO:0000256" key="7">
    <source>
        <dbReference type="ARBA" id="ARBA00023015"/>
    </source>
</evidence>
<evidence type="ECO:0000256" key="13">
    <source>
        <dbReference type="ARBA" id="ARBA00023242"/>
    </source>
</evidence>
<evidence type="ECO:0000256" key="9">
    <source>
        <dbReference type="ARBA" id="ARBA00023136"/>
    </source>
</evidence>
<evidence type="ECO:0000259" key="16">
    <source>
        <dbReference type="PROSITE" id="PS50217"/>
    </source>
</evidence>
<dbReference type="EnsemblMetazoa" id="CapteT221259">
    <property type="protein sequence ID" value="CapteP221259"/>
    <property type="gene ID" value="CapteG221259"/>
</dbReference>
<accession>R7TWN6</accession>
<dbReference type="Pfam" id="PF00170">
    <property type="entry name" value="bZIP_1"/>
    <property type="match status" value="1"/>
</dbReference>
<dbReference type="GO" id="GO:0000978">
    <property type="term" value="F:RNA polymerase II cis-regulatory region sequence-specific DNA binding"/>
    <property type="evidence" value="ECO:0007669"/>
    <property type="project" value="TreeGrafter"/>
</dbReference>
<comment type="similarity">
    <text evidence="2">Belongs to the bZIP family. ATF subfamily.</text>
</comment>
<comment type="subcellular location">
    <subcellularLocation>
        <location evidence="1">Endoplasmic reticulum membrane</location>
        <topology evidence="1">Single-pass type II membrane protein</topology>
    </subcellularLocation>
</comment>
<dbReference type="InterPro" id="IPR051381">
    <property type="entry name" value="CREB_ATF_subfamily"/>
</dbReference>
<dbReference type="FunFam" id="1.20.5.170:FF:000042">
    <property type="entry name" value="Cyclic AMP-responsive element-binding protein 3-like protein 3"/>
    <property type="match status" value="1"/>
</dbReference>
<evidence type="ECO:0000256" key="3">
    <source>
        <dbReference type="ARBA" id="ARBA00022692"/>
    </source>
</evidence>
<keyword evidence="19" id="KW-1185">Reference proteome</keyword>
<evidence type="ECO:0000256" key="15">
    <source>
        <dbReference type="SAM" id="MobiDB-lite"/>
    </source>
</evidence>
<dbReference type="PROSITE" id="PS50217">
    <property type="entry name" value="BZIP"/>
    <property type="match status" value="1"/>
</dbReference>
<evidence type="ECO:0000256" key="4">
    <source>
        <dbReference type="ARBA" id="ARBA00022824"/>
    </source>
</evidence>
<dbReference type="OrthoDB" id="674948at2759"/>
<dbReference type="CDD" id="cd14689">
    <property type="entry name" value="bZIP_CREB3"/>
    <property type="match status" value="1"/>
</dbReference>
<keyword evidence="8" id="KW-0238">DNA-binding</keyword>
<evidence type="ECO:0000256" key="12">
    <source>
        <dbReference type="ARBA" id="ARBA00023180"/>
    </source>
</evidence>
<evidence type="ECO:0000256" key="5">
    <source>
        <dbReference type="ARBA" id="ARBA00022968"/>
    </source>
</evidence>
<dbReference type="EMBL" id="AMQN01010538">
    <property type="status" value="NOT_ANNOTATED_CDS"/>
    <property type="molecule type" value="Genomic_DNA"/>
</dbReference>
<keyword evidence="3" id="KW-0812">Transmembrane</keyword>
<keyword evidence="14" id="KW-0175">Coiled coil</keyword>
<organism evidence="17">
    <name type="scientific">Capitella teleta</name>
    <name type="common">Polychaete worm</name>
    <dbReference type="NCBI Taxonomy" id="283909"/>
    <lineage>
        <taxon>Eukaryota</taxon>
        <taxon>Metazoa</taxon>
        <taxon>Spiralia</taxon>
        <taxon>Lophotrochozoa</taxon>
        <taxon>Annelida</taxon>
        <taxon>Polychaeta</taxon>
        <taxon>Sedentaria</taxon>
        <taxon>Scolecida</taxon>
        <taxon>Capitellidae</taxon>
        <taxon>Capitella</taxon>
    </lineage>
</organism>
<feature type="region of interest" description="Disordered" evidence="15">
    <location>
        <begin position="97"/>
        <end position="141"/>
    </location>
</feature>
<keyword evidence="7" id="KW-0805">Transcription regulation</keyword>
<proteinExistence type="inferred from homology"/>
<dbReference type="GO" id="GO:0005634">
    <property type="term" value="C:nucleus"/>
    <property type="evidence" value="ECO:0007669"/>
    <property type="project" value="TreeGrafter"/>
</dbReference>
<keyword evidence="9" id="KW-0472">Membrane</keyword>
<keyword evidence="5" id="KW-0735">Signal-anchor</keyword>
<sequence>MADTVSASNPQEILDLLFDANEGVLTESNQHSAAVNTSSKVEMPILDWGSLENYSDDFLSLLSEKDLLHGITPSTLSVTDSLLTVATGGEIDEVLSHHDHGYCRSPPQSDSGFSDGPISPNQTDPSSPLSSDSGALSDAGPLGGVEDLSLADFDFGTLDPGSLLPEDDILKCITDDSAIDVDMDASNYTDANFDDDFLKSPSHKSDGLPFTMKDINGTSGMKYPELRLSDEEKTLLAKEGVVLPENMPLTKDEERTLKAVRRKIRNKISAKESRKRKQGYVEGLEKRVKVCTAQNMQLQKKVQSLEKQNVNLIQNLKKLQSMFSMSSNKTAQTGTCVMVLLLSFALLIAPNLNPFSGGSPELPPASKVTPSPGRSRNILQEVDDTGYAARDDIIPPIHQQYSVNPPLPDDIEEIKEFKHEEEVIEVIKVIDPIIEEDKNNATEKSEETLKVEKVFSDENFVQDSNREQEL</sequence>
<dbReference type="PANTHER" id="PTHR45996">
    <property type="entry name" value="AGAP001464-PB"/>
    <property type="match status" value="1"/>
</dbReference>
<reference evidence="17 19" key="2">
    <citation type="journal article" date="2013" name="Nature">
        <title>Insights into bilaterian evolution from three spiralian genomes.</title>
        <authorList>
            <person name="Simakov O."/>
            <person name="Marletaz F."/>
            <person name="Cho S.J."/>
            <person name="Edsinger-Gonzales E."/>
            <person name="Havlak P."/>
            <person name="Hellsten U."/>
            <person name="Kuo D.H."/>
            <person name="Larsson T."/>
            <person name="Lv J."/>
            <person name="Arendt D."/>
            <person name="Savage R."/>
            <person name="Osoegawa K."/>
            <person name="de Jong P."/>
            <person name="Grimwood J."/>
            <person name="Chapman J.A."/>
            <person name="Shapiro H."/>
            <person name="Aerts A."/>
            <person name="Otillar R.P."/>
            <person name="Terry A.Y."/>
            <person name="Boore J.L."/>
            <person name="Grigoriev I.V."/>
            <person name="Lindberg D.R."/>
            <person name="Seaver E.C."/>
            <person name="Weisblat D.A."/>
            <person name="Putnam N.H."/>
            <person name="Rokhsar D.S."/>
        </authorList>
    </citation>
    <scope>NUCLEOTIDE SEQUENCE</scope>
    <source>
        <strain evidence="17 19">I ESC-2004</strain>
    </source>
</reference>
<reference evidence="19" key="1">
    <citation type="submission" date="2012-12" db="EMBL/GenBank/DDBJ databases">
        <authorList>
            <person name="Hellsten U."/>
            <person name="Grimwood J."/>
            <person name="Chapman J.A."/>
            <person name="Shapiro H."/>
            <person name="Aerts A."/>
            <person name="Otillar R.P."/>
            <person name="Terry A.Y."/>
            <person name="Boore J.L."/>
            <person name="Simakov O."/>
            <person name="Marletaz F."/>
            <person name="Cho S.-J."/>
            <person name="Edsinger-Gonzales E."/>
            <person name="Havlak P."/>
            <person name="Kuo D.-H."/>
            <person name="Larsson T."/>
            <person name="Lv J."/>
            <person name="Arendt D."/>
            <person name="Savage R."/>
            <person name="Osoegawa K."/>
            <person name="de Jong P."/>
            <person name="Lindberg D.R."/>
            <person name="Seaver E.C."/>
            <person name="Weisblat D.A."/>
            <person name="Putnam N.H."/>
            <person name="Grigoriev I.V."/>
            <person name="Rokhsar D.S."/>
        </authorList>
    </citation>
    <scope>NUCLEOTIDE SEQUENCE</scope>
    <source>
        <strain evidence="19">I ESC-2004</strain>
    </source>
</reference>
<dbReference type="AlphaFoldDB" id="R7TWN6"/>
<dbReference type="EMBL" id="KB308081">
    <property type="protein sequence ID" value="ELT98298.1"/>
    <property type="molecule type" value="Genomic_DNA"/>
</dbReference>
<keyword evidence="10" id="KW-0010">Activator</keyword>
<evidence type="ECO:0000256" key="10">
    <source>
        <dbReference type="ARBA" id="ARBA00023159"/>
    </source>
</evidence>
<keyword evidence="4" id="KW-0256">Endoplasmic reticulum</keyword>
<evidence type="ECO:0000256" key="2">
    <source>
        <dbReference type="ARBA" id="ARBA00009050"/>
    </source>
</evidence>
<gene>
    <name evidence="17" type="ORF">CAPTEDRAFT_221259</name>
</gene>
<evidence type="ECO:0000313" key="17">
    <source>
        <dbReference type="EMBL" id="ELT98298.1"/>
    </source>
</evidence>
<keyword evidence="11" id="KW-0804">Transcription</keyword>
<evidence type="ECO:0000313" key="18">
    <source>
        <dbReference type="EnsemblMetazoa" id="CapteP221259"/>
    </source>
</evidence>
<dbReference type="PANTHER" id="PTHR45996:SF3">
    <property type="entry name" value="CREB-H TRANSCRIPTION FACTOR HOMOLOG LET-607"/>
    <property type="match status" value="1"/>
</dbReference>
<dbReference type="HOGENOM" id="CLU_581725_0_0_1"/>
<protein>
    <recommendedName>
        <fullName evidence="16">BZIP domain-containing protein</fullName>
    </recommendedName>
</protein>
<feature type="region of interest" description="Disordered" evidence="15">
    <location>
        <begin position="356"/>
        <end position="376"/>
    </location>
</feature>
<feature type="coiled-coil region" evidence="14">
    <location>
        <begin position="281"/>
        <end position="322"/>
    </location>
</feature>
<keyword evidence="6" id="KW-1133">Transmembrane helix</keyword>
<dbReference type="GO" id="GO:0005789">
    <property type="term" value="C:endoplasmic reticulum membrane"/>
    <property type="evidence" value="ECO:0007669"/>
    <property type="project" value="UniProtKB-SubCell"/>
</dbReference>
<evidence type="ECO:0000256" key="11">
    <source>
        <dbReference type="ARBA" id="ARBA00023163"/>
    </source>
</evidence>
<dbReference type="GO" id="GO:0000981">
    <property type="term" value="F:DNA-binding transcription factor activity, RNA polymerase II-specific"/>
    <property type="evidence" value="ECO:0007669"/>
    <property type="project" value="TreeGrafter"/>
</dbReference>
<dbReference type="Proteomes" id="UP000014760">
    <property type="component" value="Unassembled WGS sequence"/>
</dbReference>
<reference evidence="18" key="3">
    <citation type="submission" date="2015-06" db="UniProtKB">
        <authorList>
            <consortium name="EnsemblMetazoa"/>
        </authorList>
    </citation>
    <scope>IDENTIFICATION</scope>
</reference>
<dbReference type="PROSITE" id="PS00036">
    <property type="entry name" value="BZIP_BASIC"/>
    <property type="match status" value="1"/>
</dbReference>